<accession>A0ABN6GDJ6</accession>
<dbReference type="Proteomes" id="UP000680679">
    <property type="component" value="Chromosome"/>
</dbReference>
<gene>
    <name evidence="2" type="primary">pilE</name>
    <name evidence="2" type="ORF">Atep_23910</name>
</gene>
<dbReference type="InterPro" id="IPR031982">
    <property type="entry name" value="PilE-like"/>
</dbReference>
<keyword evidence="1" id="KW-0812">Transmembrane</keyword>
<dbReference type="Pfam" id="PF16732">
    <property type="entry name" value="ComP_DUS"/>
    <property type="match status" value="1"/>
</dbReference>
<dbReference type="InterPro" id="IPR045584">
    <property type="entry name" value="Pilin-like"/>
</dbReference>
<dbReference type="InterPro" id="IPR012902">
    <property type="entry name" value="N_methyl_site"/>
</dbReference>
<dbReference type="NCBIfam" id="TIGR02532">
    <property type="entry name" value="IV_pilin_GFxxxE"/>
    <property type="match status" value="1"/>
</dbReference>
<reference evidence="2 3" key="1">
    <citation type="submission" date="2021-04" db="EMBL/GenBank/DDBJ databases">
        <title>Complete genome sequencing of Allochromatium tepidum strain NZ.</title>
        <authorList>
            <person name="Tsukatani Y."/>
            <person name="Mori H."/>
        </authorList>
    </citation>
    <scope>NUCLEOTIDE SEQUENCE [LARGE SCALE GENOMIC DNA]</scope>
    <source>
        <strain evidence="2 3">NZ</strain>
    </source>
</reference>
<sequence length="126" mass="13712">MQNKGFTLIELMIAVTIVGILASIAYPSYQSHVLKTRRKAAEGCLMELAQWMERYYTTNMTYAGASLPTTSCRTDLGSYYTFSFDGTPAATAFTLKAEAQGAQANDTSCTSLTVDHIGQKTPSGCW</sequence>
<evidence type="ECO:0000256" key="1">
    <source>
        <dbReference type="SAM" id="Phobius"/>
    </source>
</evidence>
<evidence type="ECO:0000313" key="2">
    <source>
        <dbReference type="EMBL" id="BCU07714.1"/>
    </source>
</evidence>
<evidence type="ECO:0000313" key="3">
    <source>
        <dbReference type="Proteomes" id="UP000680679"/>
    </source>
</evidence>
<dbReference type="PANTHER" id="PTHR30093:SF47">
    <property type="entry name" value="TYPE IV PILUS NON-CORE MINOR PILIN PILE"/>
    <property type="match status" value="1"/>
</dbReference>
<dbReference type="Gene3D" id="3.30.700.10">
    <property type="entry name" value="Glycoprotein, Type 4 Pilin"/>
    <property type="match status" value="1"/>
</dbReference>
<dbReference type="Pfam" id="PF07963">
    <property type="entry name" value="N_methyl"/>
    <property type="match status" value="1"/>
</dbReference>
<name>A0ABN6GDJ6_9GAMM</name>
<proteinExistence type="predicted"/>
<protein>
    <submittedName>
        <fullName evidence="2">Type IV minor pilin protein PilE</fullName>
    </submittedName>
</protein>
<keyword evidence="3" id="KW-1185">Reference proteome</keyword>
<feature type="transmembrane region" description="Helical" evidence="1">
    <location>
        <begin position="6"/>
        <end position="29"/>
    </location>
</feature>
<dbReference type="RefSeq" id="WP_272876289.1">
    <property type="nucleotide sequence ID" value="NZ_AP024563.1"/>
</dbReference>
<keyword evidence="1" id="KW-0472">Membrane</keyword>
<dbReference type="SUPFAM" id="SSF54523">
    <property type="entry name" value="Pili subunits"/>
    <property type="match status" value="1"/>
</dbReference>
<dbReference type="PROSITE" id="PS00409">
    <property type="entry name" value="PROKAR_NTER_METHYL"/>
    <property type="match status" value="1"/>
</dbReference>
<organism evidence="2 3">
    <name type="scientific">Allochromatium tepidum</name>
    <dbReference type="NCBI Taxonomy" id="553982"/>
    <lineage>
        <taxon>Bacteria</taxon>
        <taxon>Pseudomonadati</taxon>
        <taxon>Pseudomonadota</taxon>
        <taxon>Gammaproteobacteria</taxon>
        <taxon>Chromatiales</taxon>
        <taxon>Chromatiaceae</taxon>
        <taxon>Allochromatium</taxon>
    </lineage>
</organism>
<dbReference type="PANTHER" id="PTHR30093">
    <property type="entry name" value="GENERAL SECRETION PATHWAY PROTEIN G"/>
    <property type="match status" value="1"/>
</dbReference>
<dbReference type="EMBL" id="AP024563">
    <property type="protein sequence ID" value="BCU07714.1"/>
    <property type="molecule type" value="Genomic_DNA"/>
</dbReference>
<keyword evidence="1" id="KW-1133">Transmembrane helix</keyword>